<dbReference type="EMBL" id="KY290955">
    <property type="protein sequence ID" value="APU01703.1"/>
    <property type="molecule type" value="Genomic_DNA"/>
</dbReference>
<name>A0A219YDB4_9CAUD</name>
<accession>A0A219YDB4</accession>
<protein>
    <submittedName>
        <fullName evidence="1">Uncharacterized protein</fullName>
    </submittedName>
</protein>
<dbReference type="Proteomes" id="UP000225215">
    <property type="component" value="Segment"/>
</dbReference>
<reference evidence="1 2" key="1">
    <citation type="journal article" date="2017" name="Sci. Rep.">
        <title>Characterization and diversity of phages infecting Aeromonas salmonicida subsp. salmonicida.</title>
        <authorList>
            <person name="Vincent A.T."/>
            <person name="Paquet V.E."/>
            <person name="Bernatchez A."/>
            <person name="Tremblay D.M."/>
            <person name="Moineau S."/>
            <person name="Charette S.J."/>
        </authorList>
    </citation>
    <scope>NUCLEOTIDE SEQUENCE [LARGE SCALE GENOMIC DNA]</scope>
</reference>
<proteinExistence type="predicted"/>
<organism evidence="1 2">
    <name type="scientific">Aeromonas phage 65.2</name>
    <dbReference type="NCBI Taxonomy" id="1932896"/>
    <lineage>
        <taxon>Viruses</taxon>
        <taxon>Duplodnaviria</taxon>
        <taxon>Heunggongvirae</taxon>
        <taxon>Uroviricota</taxon>
        <taxon>Caudoviricetes</taxon>
        <taxon>Pantevenvirales</taxon>
        <taxon>Straboviridae</taxon>
        <taxon>Emmerichvirinae</taxon>
        <taxon>Ishigurovirus</taxon>
        <taxon>Ishigurovirus osborne</taxon>
    </lineage>
</organism>
<evidence type="ECO:0000313" key="2">
    <source>
        <dbReference type="Proteomes" id="UP000225215"/>
    </source>
</evidence>
<sequence length="47" mass="5420">MCSASKLRPKVNINRNIVKFKQTIPKNSVIRMNPIPPKWALENEKSV</sequence>
<evidence type="ECO:0000313" key="1">
    <source>
        <dbReference type="EMBL" id="APU01703.1"/>
    </source>
</evidence>